<comment type="pathway">
    <text evidence="1 11">Pyrimidine metabolism; CTP biosynthesis via de novo pathway; CTP from UDP: step 2/2.</text>
</comment>
<evidence type="ECO:0000259" key="12">
    <source>
        <dbReference type="Pfam" id="PF00117"/>
    </source>
</evidence>
<evidence type="ECO:0000313" key="14">
    <source>
        <dbReference type="EMBL" id="MDG0794740.1"/>
    </source>
</evidence>
<comment type="miscellaneous">
    <text evidence="11">CTPSs have evolved a hybrid strategy for distinguishing between UTP and CTP. The overlapping regions of the product feedback inhibitory and substrate sites recognize a common feature in both compounds, the triphosphate moiety. To differentiate isosteric substrate and product pyrimidine rings, an additional pocket far from the expected kinase/ligase catalytic site, specifically recognizes the cytosine and ribose portions of the product inhibitor.</text>
</comment>
<keyword evidence="9 11" id="KW-0665">Pyrimidine biosynthesis</keyword>
<keyword evidence="3 11" id="KW-0436">Ligase</keyword>
<dbReference type="PANTHER" id="PTHR11550:SF0">
    <property type="entry name" value="CTP SYNTHASE-RELATED"/>
    <property type="match status" value="1"/>
</dbReference>
<protein>
    <recommendedName>
        <fullName evidence="11">CTP synthase</fullName>
        <ecNumber evidence="11">6.3.4.2</ecNumber>
    </recommendedName>
    <alternativeName>
        <fullName evidence="11">Cytidine 5'-triphosphate synthase</fullName>
    </alternativeName>
    <alternativeName>
        <fullName evidence="11">Cytidine triphosphate synthetase</fullName>
        <shortName evidence="11">CTP synthetase</shortName>
        <shortName evidence="11">CTPS</shortName>
    </alternativeName>
    <alternativeName>
        <fullName evidence="11">UTP--ammonia ligase</fullName>
    </alternativeName>
</protein>
<dbReference type="FunFam" id="3.40.50.880:FF:000002">
    <property type="entry name" value="CTP synthase"/>
    <property type="match status" value="1"/>
</dbReference>
<evidence type="ECO:0000256" key="5">
    <source>
        <dbReference type="ARBA" id="ARBA00022741"/>
    </source>
</evidence>
<dbReference type="NCBIfam" id="TIGR00337">
    <property type="entry name" value="PyrG"/>
    <property type="match status" value="1"/>
</dbReference>
<evidence type="ECO:0000256" key="4">
    <source>
        <dbReference type="ARBA" id="ARBA00022723"/>
    </source>
</evidence>
<dbReference type="Proteomes" id="UP001153387">
    <property type="component" value="Unassembled WGS sequence"/>
</dbReference>
<evidence type="ECO:0000256" key="10">
    <source>
        <dbReference type="ARBA" id="ARBA00047781"/>
    </source>
</evidence>
<dbReference type="AlphaFoldDB" id="A0A9X4KMN9"/>
<feature type="binding site" evidence="11">
    <location>
        <position position="71"/>
    </location>
    <ligand>
        <name>Mg(2+)</name>
        <dbReference type="ChEBI" id="CHEBI:18420"/>
    </ligand>
</feature>
<dbReference type="RefSeq" id="WP_277568469.1">
    <property type="nucleotide sequence ID" value="NZ_JAPDHZ010000008.1"/>
</dbReference>
<dbReference type="SUPFAM" id="SSF52317">
    <property type="entry name" value="Class I glutamine amidotransferase-like"/>
    <property type="match status" value="1"/>
</dbReference>
<feature type="domain" description="CTP synthase N-terminal" evidence="13">
    <location>
        <begin position="3"/>
        <end position="267"/>
    </location>
</feature>
<dbReference type="FunFam" id="3.40.50.300:FF:000009">
    <property type="entry name" value="CTP synthase"/>
    <property type="match status" value="1"/>
</dbReference>
<dbReference type="InterPro" id="IPR017926">
    <property type="entry name" value="GATASE"/>
</dbReference>
<dbReference type="GO" id="GO:0044210">
    <property type="term" value="P:'de novo' CTP biosynthetic process"/>
    <property type="evidence" value="ECO:0007669"/>
    <property type="project" value="UniProtKB-UniRule"/>
</dbReference>
<comment type="similarity">
    <text evidence="2 11">Belongs to the CTP synthase family.</text>
</comment>
<feature type="binding site" evidence="11">
    <location>
        <position position="224"/>
    </location>
    <ligand>
        <name>CTP</name>
        <dbReference type="ChEBI" id="CHEBI:37563"/>
        <note>allosteric inhibitor</note>
    </ligand>
</feature>
<proteinExistence type="inferred from homology"/>
<feature type="region of interest" description="Amidoligase domain" evidence="11">
    <location>
        <begin position="1"/>
        <end position="267"/>
    </location>
</feature>
<evidence type="ECO:0000256" key="3">
    <source>
        <dbReference type="ARBA" id="ARBA00022598"/>
    </source>
</evidence>
<feature type="binding site" evidence="11">
    <location>
        <position position="54"/>
    </location>
    <ligand>
        <name>L-glutamine</name>
        <dbReference type="ChEBI" id="CHEBI:58359"/>
    </ligand>
</feature>
<comment type="function">
    <text evidence="11">Catalyzes the ATP-dependent amination of UTP to CTP with either L-glutamine or ammonia as the source of nitrogen. Regulates intracellular CTP levels through interactions with the four ribonucleotide triphosphates.</text>
</comment>
<dbReference type="InterPro" id="IPR027417">
    <property type="entry name" value="P-loop_NTPase"/>
</dbReference>
<dbReference type="GO" id="GO:0005524">
    <property type="term" value="F:ATP binding"/>
    <property type="evidence" value="ECO:0007669"/>
    <property type="project" value="UniProtKB-KW"/>
</dbReference>
<comment type="subunit">
    <text evidence="11">Homotetramer.</text>
</comment>
<keyword evidence="6 11" id="KW-0067">ATP-binding</keyword>
<evidence type="ECO:0000256" key="7">
    <source>
        <dbReference type="ARBA" id="ARBA00022842"/>
    </source>
</evidence>
<keyword evidence="5 11" id="KW-0547">Nucleotide-binding</keyword>
<organism evidence="14 15">
    <name type="scientific">Cohnella ginsengisoli</name>
    <dbReference type="NCBI Taxonomy" id="425004"/>
    <lineage>
        <taxon>Bacteria</taxon>
        <taxon>Bacillati</taxon>
        <taxon>Bacillota</taxon>
        <taxon>Bacilli</taxon>
        <taxon>Bacillales</taxon>
        <taxon>Paenibacillaceae</taxon>
        <taxon>Cohnella</taxon>
    </lineage>
</organism>
<dbReference type="InterPro" id="IPR017456">
    <property type="entry name" value="CTP_synthase_N"/>
</dbReference>
<evidence type="ECO:0000256" key="1">
    <source>
        <dbReference type="ARBA" id="ARBA00005171"/>
    </source>
</evidence>
<evidence type="ECO:0000256" key="8">
    <source>
        <dbReference type="ARBA" id="ARBA00022962"/>
    </source>
</evidence>
<dbReference type="GO" id="GO:0042802">
    <property type="term" value="F:identical protein binding"/>
    <property type="evidence" value="ECO:0007669"/>
    <property type="project" value="TreeGrafter"/>
</dbReference>
<comment type="caution">
    <text evidence="14">The sequence shown here is derived from an EMBL/GenBank/DDBJ whole genome shotgun (WGS) entry which is preliminary data.</text>
</comment>
<dbReference type="GO" id="GO:0046872">
    <property type="term" value="F:metal ion binding"/>
    <property type="evidence" value="ECO:0007669"/>
    <property type="project" value="UniProtKB-KW"/>
</dbReference>
<feature type="active site" evidence="11">
    <location>
        <position position="508"/>
    </location>
</feature>
<feature type="binding site" evidence="11">
    <location>
        <begin position="383"/>
        <end position="386"/>
    </location>
    <ligand>
        <name>L-glutamine</name>
        <dbReference type="ChEBI" id="CHEBI:58359"/>
    </ligand>
</feature>
<evidence type="ECO:0000256" key="6">
    <source>
        <dbReference type="ARBA" id="ARBA00022840"/>
    </source>
</evidence>
<feature type="binding site" evidence="11">
    <location>
        <position position="71"/>
    </location>
    <ligand>
        <name>ATP</name>
        <dbReference type="ChEBI" id="CHEBI:30616"/>
    </ligand>
</feature>
<dbReference type="NCBIfam" id="NF003792">
    <property type="entry name" value="PRK05380.1"/>
    <property type="match status" value="1"/>
</dbReference>
<feature type="binding site" evidence="11">
    <location>
        <position position="224"/>
    </location>
    <ligand>
        <name>UTP</name>
        <dbReference type="ChEBI" id="CHEBI:46398"/>
    </ligand>
</feature>
<dbReference type="Pfam" id="PF06418">
    <property type="entry name" value="CTP_synth_N"/>
    <property type="match status" value="1"/>
</dbReference>
<feature type="binding site" evidence="11">
    <location>
        <position position="355"/>
    </location>
    <ligand>
        <name>L-glutamine</name>
        <dbReference type="ChEBI" id="CHEBI:58359"/>
    </ligand>
</feature>
<dbReference type="CDD" id="cd01746">
    <property type="entry name" value="GATase1_CTP_Synthase"/>
    <property type="match status" value="1"/>
</dbReference>
<dbReference type="GO" id="GO:0005829">
    <property type="term" value="C:cytosol"/>
    <property type="evidence" value="ECO:0007669"/>
    <property type="project" value="TreeGrafter"/>
</dbReference>
<reference evidence="14 15" key="1">
    <citation type="submission" date="2022-10" db="EMBL/GenBank/DDBJ databases">
        <title>Comparative genomic analysis of Cohnella hashimotonis sp. nov., isolated from the International Space Station.</title>
        <authorList>
            <person name="Simpson A."/>
            <person name="Venkateswaran K."/>
        </authorList>
    </citation>
    <scope>NUCLEOTIDE SEQUENCE [LARGE SCALE GENOMIC DNA]</scope>
    <source>
        <strain evidence="14 15">DSM 18997</strain>
    </source>
</reference>
<dbReference type="GO" id="GO:0019856">
    <property type="term" value="P:pyrimidine nucleobase biosynthetic process"/>
    <property type="evidence" value="ECO:0007669"/>
    <property type="project" value="TreeGrafter"/>
</dbReference>
<dbReference type="Pfam" id="PF00117">
    <property type="entry name" value="GATase"/>
    <property type="match status" value="1"/>
</dbReference>
<feature type="active site" evidence="11">
    <location>
        <position position="510"/>
    </location>
</feature>
<feature type="binding site" evidence="11">
    <location>
        <begin position="240"/>
        <end position="242"/>
    </location>
    <ligand>
        <name>ATP</name>
        <dbReference type="ChEBI" id="CHEBI:30616"/>
    </ligand>
</feature>
<dbReference type="HAMAP" id="MF_01227">
    <property type="entry name" value="PyrG"/>
    <property type="match status" value="1"/>
</dbReference>
<evidence type="ECO:0000313" key="15">
    <source>
        <dbReference type="Proteomes" id="UP001153387"/>
    </source>
</evidence>
<evidence type="ECO:0000259" key="13">
    <source>
        <dbReference type="Pfam" id="PF06418"/>
    </source>
</evidence>
<dbReference type="Gene3D" id="3.40.50.300">
    <property type="entry name" value="P-loop containing nucleotide triphosphate hydrolases"/>
    <property type="match status" value="1"/>
</dbReference>
<feature type="binding site" evidence="11">
    <location>
        <begin position="14"/>
        <end position="19"/>
    </location>
    <ligand>
        <name>ATP</name>
        <dbReference type="ChEBI" id="CHEBI:30616"/>
    </ligand>
</feature>
<dbReference type="InterPro" id="IPR033828">
    <property type="entry name" value="GATase1_CTP_Synthase"/>
</dbReference>
<keyword evidence="4 11" id="KW-0479">Metal-binding</keyword>
<comment type="catalytic activity">
    <reaction evidence="11">
        <text>L-glutamine + H2O = L-glutamate + NH4(+)</text>
        <dbReference type="Rhea" id="RHEA:15889"/>
        <dbReference type="ChEBI" id="CHEBI:15377"/>
        <dbReference type="ChEBI" id="CHEBI:28938"/>
        <dbReference type="ChEBI" id="CHEBI:29985"/>
        <dbReference type="ChEBI" id="CHEBI:58359"/>
    </reaction>
</comment>
<comment type="catalytic activity">
    <reaction evidence="11">
        <text>UTP + NH4(+) + ATP = CTP + ADP + phosphate + 2 H(+)</text>
        <dbReference type="Rhea" id="RHEA:16597"/>
        <dbReference type="ChEBI" id="CHEBI:15378"/>
        <dbReference type="ChEBI" id="CHEBI:28938"/>
        <dbReference type="ChEBI" id="CHEBI:30616"/>
        <dbReference type="ChEBI" id="CHEBI:37563"/>
        <dbReference type="ChEBI" id="CHEBI:43474"/>
        <dbReference type="ChEBI" id="CHEBI:46398"/>
        <dbReference type="ChEBI" id="CHEBI:456216"/>
    </reaction>
</comment>
<name>A0A9X4KMN9_9BACL</name>
<feature type="binding site" evidence="11">
    <location>
        <position position="141"/>
    </location>
    <ligand>
        <name>Mg(2+)</name>
        <dbReference type="ChEBI" id="CHEBI:18420"/>
    </ligand>
</feature>
<comment type="catalytic activity">
    <reaction evidence="10 11">
        <text>UTP + L-glutamine + ATP + H2O = CTP + L-glutamate + ADP + phosphate + 2 H(+)</text>
        <dbReference type="Rhea" id="RHEA:26426"/>
        <dbReference type="ChEBI" id="CHEBI:15377"/>
        <dbReference type="ChEBI" id="CHEBI:15378"/>
        <dbReference type="ChEBI" id="CHEBI:29985"/>
        <dbReference type="ChEBI" id="CHEBI:30616"/>
        <dbReference type="ChEBI" id="CHEBI:37563"/>
        <dbReference type="ChEBI" id="CHEBI:43474"/>
        <dbReference type="ChEBI" id="CHEBI:46398"/>
        <dbReference type="ChEBI" id="CHEBI:58359"/>
        <dbReference type="ChEBI" id="CHEBI:456216"/>
        <dbReference type="EC" id="6.3.4.2"/>
    </reaction>
</comment>
<feature type="binding site" evidence="11">
    <location>
        <position position="463"/>
    </location>
    <ligand>
        <name>L-glutamine</name>
        <dbReference type="ChEBI" id="CHEBI:58359"/>
    </ligand>
</feature>
<dbReference type="EC" id="6.3.4.2" evidence="11"/>
<dbReference type="Gene3D" id="3.40.50.880">
    <property type="match status" value="1"/>
</dbReference>
<evidence type="ECO:0000256" key="9">
    <source>
        <dbReference type="ARBA" id="ARBA00022975"/>
    </source>
</evidence>
<dbReference type="InterPro" id="IPR004468">
    <property type="entry name" value="CTP_synthase"/>
</dbReference>
<feature type="binding site" evidence="11">
    <location>
        <position position="13"/>
    </location>
    <ligand>
        <name>UTP</name>
        <dbReference type="ChEBI" id="CHEBI:46398"/>
    </ligand>
</feature>
<dbReference type="EMBL" id="JAPDHZ010000008">
    <property type="protein sequence ID" value="MDG0794740.1"/>
    <property type="molecule type" value="Genomic_DNA"/>
</dbReference>
<dbReference type="GO" id="GO:0097268">
    <property type="term" value="C:cytoophidium"/>
    <property type="evidence" value="ECO:0007669"/>
    <property type="project" value="UniProtKB-ARBA"/>
</dbReference>
<evidence type="ECO:0000256" key="11">
    <source>
        <dbReference type="HAMAP-Rule" id="MF_01227"/>
    </source>
</evidence>
<gene>
    <name evidence="11" type="primary">pyrG</name>
    <name evidence="14" type="ORF">OMP38_30880</name>
</gene>
<comment type="activity regulation">
    <text evidence="11">Allosterically activated by GTP, when glutamine is the substrate; GTP has no effect on the reaction when ammonia is the substrate. The allosteric effector GTP functions by stabilizing the protein conformation that binds the tetrahedral intermediate(s) formed during glutamine hydrolysis. Inhibited by the product CTP, via allosteric rather than competitive inhibition.</text>
</comment>
<keyword evidence="8 11" id="KW-0315">Glutamine amidotransferase</keyword>
<sequence length="535" mass="59015">MTKYIFVTGGVVSSLGKGITAASLGRLLKNRGLKVTIQKFDPYINVDPGTMSPYQHGEVFVTDDGAETDLDLGHYERFIDINLSKNSNVTTGKIYSTVISKERRGEYLGGTVQVIPHITNEIKDRVFRAGRETGSDVVITEIGGTVGDIESLPFLEAIRQIKSDIGRDNVMYIHVTLIPYIKAAGEVKTKPTQHSVKELRSIGIQPNVIVCRTEHPLAEDLKRKIALFCDIDANAVIECRDASTLYEVPLMLQEQGLDDYVVSHLKLGGADKPDMDEWIELVNRVKSLKRTTEIAIVGKYVALHDAYLSIVESLAHAGIDADAEVNIRWVNAEEVTPANVQQLLGGVGGILVPGGFGDRGIEGKITAIRYARENKVPFFGICLGMQVAVIEFARSMAGLDGAHSSEFHAATPYPVIDLLPDQKDIEDMGGTLRLGLYPCKIVPGTLAAECYGEELIYERHRHRYEFNNEYRDLIESTGLKISGASPDGRLVEMVELPGHPWFLAVQFHPEFISRPNRPQPLFREFVKAALGGEES</sequence>
<evidence type="ECO:0000256" key="2">
    <source>
        <dbReference type="ARBA" id="ARBA00007533"/>
    </source>
</evidence>
<feature type="binding site" evidence="11">
    <location>
        <position position="13"/>
    </location>
    <ligand>
        <name>CTP</name>
        <dbReference type="ChEBI" id="CHEBI:37563"/>
        <note>allosteric inhibitor</note>
    </ligand>
</feature>
<keyword evidence="15" id="KW-1185">Reference proteome</keyword>
<feature type="domain" description="Glutamine amidotransferase" evidence="12">
    <location>
        <begin position="303"/>
        <end position="527"/>
    </location>
</feature>
<feature type="active site" description="Nucleophile; for glutamine hydrolysis" evidence="11">
    <location>
        <position position="382"/>
    </location>
</feature>
<dbReference type="PROSITE" id="PS51273">
    <property type="entry name" value="GATASE_TYPE_1"/>
    <property type="match status" value="1"/>
</dbReference>
<feature type="binding site" evidence="11">
    <location>
        <begin position="188"/>
        <end position="193"/>
    </location>
    <ligand>
        <name>UTP</name>
        <dbReference type="ChEBI" id="CHEBI:46398"/>
    </ligand>
</feature>
<dbReference type="CDD" id="cd03113">
    <property type="entry name" value="CTPS_N"/>
    <property type="match status" value="1"/>
</dbReference>
<accession>A0A9X4KMN9</accession>
<dbReference type="GO" id="GO:0003883">
    <property type="term" value="F:CTP synthase activity"/>
    <property type="evidence" value="ECO:0007669"/>
    <property type="project" value="UniProtKB-UniRule"/>
</dbReference>
<keyword evidence="7 11" id="KW-0460">Magnesium</keyword>
<dbReference type="SUPFAM" id="SSF52540">
    <property type="entry name" value="P-loop containing nucleoside triphosphate hydrolases"/>
    <property type="match status" value="1"/>
</dbReference>
<feature type="binding site" evidence="11">
    <location>
        <begin position="188"/>
        <end position="193"/>
    </location>
    <ligand>
        <name>CTP</name>
        <dbReference type="ChEBI" id="CHEBI:37563"/>
        <note>allosteric inhibitor</note>
    </ligand>
</feature>
<dbReference type="PANTHER" id="PTHR11550">
    <property type="entry name" value="CTP SYNTHASE"/>
    <property type="match status" value="1"/>
</dbReference>
<dbReference type="InterPro" id="IPR029062">
    <property type="entry name" value="Class_I_gatase-like"/>
</dbReference>
<feature type="binding site" evidence="11">
    <location>
        <position position="406"/>
    </location>
    <ligand>
        <name>L-glutamine</name>
        <dbReference type="ChEBI" id="CHEBI:58359"/>
    </ligand>
</feature>
<feature type="binding site" evidence="11">
    <location>
        <begin position="148"/>
        <end position="150"/>
    </location>
    <ligand>
        <name>CTP</name>
        <dbReference type="ChEBI" id="CHEBI:37563"/>
        <note>allosteric inhibitor</note>
    </ligand>
</feature>